<dbReference type="EMBL" id="CP118868">
    <property type="protein sequence ID" value="WEG35540.1"/>
    <property type="molecule type" value="Genomic_DNA"/>
</dbReference>
<feature type="region of interest" description="Disordered" evidence="3">
    <location>
        <begin position="1062"/>
        <end position="1096"/>
    </location>
</feature>
<feature type="domain" description="Extracellular matrix-binding protein ebh GA module" evidence="4">
    <location>
        <begin position="919"/>
        <end position="974"/>
    </location>
</feature>
<feature type="region of interest" description="Disordered" evidence="3">
    <location>
        <begin position="855"/>
        <end position="880"/>
    </location>
</feature>
<dbReference type="Gene3D" id="3.10.20.890">
    <property type="match status" value="4"/>
</dbReference>
<sequence length="1609" mass="179479">MRKFKNVSPVMLNPAFLRRLLATTLSAALVWGSYTITPYVYADGAVEGDYLKYARHGKSYSVNKYVSVEYIYGTYAENEFKEDPYGEYVKVTYHMNGGRDWWYVRNFRWFTIPENLELVQPETISIERERKDNERDSYKSFKLADWHTGYSRFLVKKGDKKFEQAFKEFTDTSYDKNDASYDATYNDYKNEVQYLLSDWQPLGSIDTSYTFIAKVKDKDKNKKLHFLGGMYQIARNHHFNLGSGKVIPEKPPLTDTLTPAYPALTEVNNPKDLTADEVEAVKKAFNAAQSEEYKKNVKEISVGKDGKLTITYTDDSKDSIPGILLVKKKSAIADTVEPVVPKRTEVADLQKLNEDEIKKVKSAVFDANAELFQKQELFKDGDADKAVSVAADGTVTITYKDGSKDEIKGENLVVKKQTLAEKFEPKPCKRVGVKNIKSLEDSEASNVISNILNANMSNTVDGQTFMDALGENFVHAISVDKNTGIATINYKDGSKDTIPADSLIYELPKLAEQYQPKRCQRQEVKNAAKLEETEISKLKAALTTANAAIKDQLAAQDPIKVGADGTAVFTYKDGSTATIPGSQLVYKKAETSSKPKTEQSKAFGSADFTFKYKLTPIAVTNPTNPTDDDFVKAIKRFIFDNFNHSAFNSKSFEDVENADVFKNIKFDTGKSLDTTGFSGFKNKKVSKNFDFDQNGTAQPHITKFVVRNNELCIDGAFENNNAENMMTFKASDLFTKAGATPGQDNHQQEKDDAKNIIDQMVKDGDISKEEGDKLKGDIDNSNSTDEINNKLNEANTKANEKADKEKGQGNLEKKKAEAEKTINGLDNLSQTEKDDYIKRIKEAQSADAIETIIQEATGKNAENKQKKDGEQKKNDAIKKIDDLKHLTPEEKKTFKDKINNGENIENVLKDANAKDNENAKKTQAADNLQQQQQAAKDFVNALPNLTEEEKKDYCSKIDQAQTAEQIAAQTDAAKTKNDERQEALNKARQEAKEKINKLNYLTDEEKQKAKENVDKAATADDINKVVEAAQTDNLNKHKEAAKKLLDKDLNPNDKNAAEQKITAAKTDKEVDQAVEEANNKAKQNYEAQEQQGLADAKAKAKDEIEKMNLPAEAKQKYLQDLEKAKNAEDCEVIVAVAQKYKQREAAKAEIDKLTHLNDAQKAKLKLDLDGSATDEEFAATLNEGKRLDRLMAELAKVAAEAAKIPELQNKDELKEAQQLIAAGGPAKESSEVENLIKRLVALSDKLKREPKAYLQEQLEKAKKAKEDDKNESSQTAIAKLDAAIKAAEEELKKTDEQIEQDSQVAEDSAVPGAKSKVDELADNLIQAVNNLDARLRKALEAEIALSQETKKQQTYTNEPDKAKKDAFDKALNEALTVIKDQAATAESLENARSVLAKARAELQGIILPDEKDKVPVEDINDFNNLTEQEEQKIKDKLLELNKQLQADQIVIEKATAKAVITVKGNKLEVKLIDLVRQADKSPVNPQIIPGNDNYNLDIPTSKVEVEDVDDVSQEEGDKAAELLEAYNRDKNIDHVTFDAALQKLIVRFRDGNIEYVSIAKLVELSSKPAGRNHRGVVTKTGESADMFGIFGACMSAVALALSRFKRRRQ</sequence>
<keyword evidence="2" id="KW-0175">Coiled coil</keyword>
<feature type="compositionally biased region" description="Low complexity" evidence="3">
    <location>
        <begin position="924"/>
        <end position="935"/>
    </location>
</feature>
<gene>
    <name evidence="5" type="ORF">PYS61_06345</name>
</gene>
<feature type="region of interest" description="Disordered" evidence="3">
    <location>
        <begin position="1292"/>
        <end position="1313"/>
    </location>
</feature>
<evidence type="ECO:0000256" key="1">
    <source>
        <dbReference type="ARBA" id="ARBA00022729"/>
    </source>
</evidence>
<protein>
    <recommendedName>
        <fullName evidence="4">Extracellular matrix-binding protein ebh GA module domain-containing protein</fullName>
    </recommendedName>
</protein>
<accession>A0ABY8C9K9</accession>
<dbReference type="Gene3D" id="1.20.5.420">
    <property type="entry name" value="Immunoglobulin FC, subunit C"/>
    <property type="match status" value="4"/>
</dbReference>
<feature type="compositionally biased region" description="Basic and acidic residues" evidence="3">
    <location>
        <begin position="861"/>
        <end position="880"/>
    </location>
</feature>
<feature type="compositionally biased region" description="Basic and acidic residues" evidence="3">
    <location>
        <begin position="763"/>
        <end position="778"/>
    </location>
</feature>
<feature type="region of interest" description="Disordered" evidence="3">
    <location>
        <begin position="912"/>
        <end position="937"/>
    </location>
</feature>
<feature type="domain" description="Extracellular matrix-binding protein ebh GA module" evidence="4">
    <location>
        <begin position="798"/>
        <end position="857"/>
    </location>
</feature>
<dbReference type="Pfam" id="PF01468">
    <property type="entry name" value="GA"/>
    <property type="match status" value="6"/>
</dbReference>
<dbReference type="SMART" id="SM00844">
    <property type="entry name" value="GA"/>
    <property type="match status" value="5"/>
</dbReference>
<evidence type="ECO:0000256" key="2">
    <source>
        <dbReference type="SAM" id="Coils"/>
    </source>
</evidence>
<feature type="coiled-coil region" evidence="2">
    <location>
        <begin position="1423"/>
        <end position="1457"/>
    </location>
</feature>
<evidence type="ECO:0000259" key="4">
    <source>
        <dbReference type="SMART" id="SM00844"/>
    </source>
</evidence>
<proteinExistence type="predicted"/>
<dbReference type="Gene3D" id="1.20.120.1850">
    <property type="entry name" value="Ebh helix bundles repeating unit (S and A modules)"/>
    <property type="match status" value="1"/>
</dbReference>
<feature type="compositionally biased region" description="Polar residues" evidence="3">
    <location>
        <begin position="779"/>
        <end position="797"/>
    </location>
</feature>
<dbReference type="Pfam" id="PF18938">
    <property type="entry name" value="aRib"/>
    <property type="match status" value="4"/>
</dbReference>
<reference evidence="5 6" key="1">
    <citation type="submission" date="2023-02" db="EMBL/GenBank/DDBJ databases">
        <title>Novel Oscillospiraceae bacterial genomes.</title>
        <authorList>
            <person name="Srinivasan S."/>
            <person name="Austin M.N."/>
            <person name="Fiedler T.L."/>
            <person name="Strenk S.M."/>
            <person name="Agnew K.J."/>
            <person name="Nagana Gowda G.A."/>
            <person name="Raftery D."/>
            <person name="Beamer M.A."/>
            <person name="Achilles S.L."/>
            <person name="Wiesenfeld H.C."/>
            <person name="Fredricks D.N."/>
            <person name="Hillier S.L."/>
        </authorList>
    </citation>
    <scope>NUCLEOTIDE SEQUENCE [LARGE SCALE GENOMIC DNA]</scope>
    <source>
        <strain evidence="5 6">CHIC02 1186E3-8</strain>
    </source>
</reference>
<feature type="domain" description="Extracellular matrix-binding protein ebh GA module" evidence="4">
    <location>
        <begin position="1032"/>
        <end position="1078"/>
    </location>
</feature>
<evidence type="ECO:0000256" key="3">
    <source>
        <dbReference type="SAM" id="MobiDB-lite"/>
    </source>
</evidence>
<feature type="domain" description="Extracellular matrix-binding protein ebh GA module" evidence="4">
    <location>
        <begin position="1121"/>
        <end position="1185"/>
    </location>
</feature>
<dbReference type="InterPro" id="IPR002988">
    <property type="entry name" value="GA_module"/>
</dbReference>
<feature type="domain" description="Extracellular matrix-binding protein ebh GA module" evidence="4">
    <location>
        <begin position="981"/>
        <end position="1030"/>
    </location>
</feature>
<dbReference type="RefSeq" id="WP_315571661.1">
    <property type="nucleotide sequence ID" value="NZ_CP118868.1"/>
</dbReference>
<feature type="region of interest" description="Disordered" evidence="3">
    <location>
        <begin position="763"/>
        <end position="818"/>
    </location>
</feature>
<name>A0ABY8C9K9_9FIRM</name>
<keyword evidence="1" id="KW-0732">Signal</keyword>
<keyword evidence="6" id="KW-1185">Reference proteome</keyword>
<feature type="compositionally biased region" description="Basic and acidic residues" evidence="3">
    <location>
        <begin position="798"/>
        <end position="818"/>
    </location>
</feature>
<feature type="compositionally biased region" description="Polar residues" evidence="3">
    <location>
        <begin position="1080"/>
        <end position="1091"/>
    </location>
</feature>
<dbReference type="Proteomes" id="UP001220478">
    <property type="component" value="Chromosome"/>
</dbReference>
<evidence type="ECO:0000313" key="5">
    <source>
        <dbReference type="EMBL" id="WEG35540.1"/>
    </source>
</evidence>
<organism evidence="5 6">
    <name type="scientific">Amygdalobacter indicium</name>
    <dbReference type="NCBI Taxonomy" id="3029272"/>
    <lineage>
        <taxon>Bacteria</taxon>
        <taxon>Bacillati</taxon>
        <taxon>Bacillota</taxon>
        <taxon>Clostridia</taxon>
        <taxon>Eubacteriales</taxon>
        <taxon>Oscillospiraceae</taxon>
        <taxon>Amygdalobacter</taxon>
    </lineage>
</organism>
<dbReference type="InterPro" id="IPR044024">
    <property type="entry name" value="aRib"/>
</dbReference>
<dbReference type="InterPro" id="IPR020840">
    <property type="entry name" value="Extracell_matrix-bd_GA"/>
</dbReference>
<evidence type="ECO:0000313" key="6">
    <source>
        <dbReference type="Proteomes" id="UP001220478"/>
    </source>
</evidence>